<keyword evidence="4 6" id="KW-0689">Ribosomal protein</keyword>
<dbReference type="Gene3D" id="3.30.1490.10">
    <property type="match status" value="1"/>
</dbReference>
<evidence type="ECO:0000256" key="4">
    <source>
        <dbReference type="ARBA" id="ARBA00022980"/>
    </source>
</evidence>
<gene>
    <name evidence="6" type="ORF">MNBD_NITROSPINAE03-1748</name>
</gene>
<dbReference type="FunFam" id="3.30.1490.10:FF:000001">
    <property type="entry name" value="30S ribosomal protein S8"/>
    <property type="match status" value="1"/>
</dbReference>
<protein>
    <submittedName>
        <fullName evidence="6">SSU ribosomal protein S8p (S15Ae)</fullName>
    </submittedName>
</protein>
<dbReference type="Gene3D" id="3.30.1370.30">
    <property type="match status" value="1"/>
</dbReference>
<evidence type="ECO:0000313" key="6">
    <source>
        <dbReference type="EMBL" id="VAX17665.1"/>
    </source>
</evidence>
<keyword evidence="5" id="KW-0687">Ribonucleoprotein</keyword>
<dbReference type="PROSITE" id="PS00053">
    <property type="entry name" value="RIBOSOMAL_S8"/>
    <property type="match status" value="1"/>
</dbReference>
<dbReference type="InterPro" id="IPR035987">
    <property type="entry name" value="Ribosomal_uS8_sf"/>
</dbReference>
<organism evidence="6">
    <name type="scientific">hydrothermal vent metagenome</name>
    <dbReference type="NCBI Taxonomy" id="652676"/>
    <lineage>
        <taxon>unclassified sequences</taxon>
        <taxon>metagenomes</taxon>
        <taxon>ecological metagenomes</taxon>
    </lineage>
</organism>
<keyword evidence="3" id="KW-0694">RNA-binding</keyword>
<dbReference type="EMBL" id="UOGB01000090">
    <property type="protein sequence ID" value="VAX17665.1"/>
    <property type="molecule type" value="Genomic_DNA"/>
</dbReference>
<keyword evidence="2" id="KW-0699">rRNA-binding</keyword>
<sequence length="131" mass="14296">MSMSDPIADMLTRMRNAVMARHAKVSMPSSKLKAEIAALLSQEGYVRGFKIVRDDKQGILHIHLKYSGDMPALRGSKRVSKPGLRVYTGANDIPRVLNGLGAAILSTNIGILTDAEAREEKVGGEVLCYVW</sequence>
<dbReference type="InterPro" id="IPR000630">
    <property type="entry name" value="Ribosomal_uS8"/>
</dbReference>
<dbReference type="InterPro" id="IPR047863">
    <property type="entry name" value="Ribosomal_uS8_CS"/>
</dbReference>
<dbReference type="GO" id="GO:0005737">
    <property type="term" value="C:cytoplasm"/>
    <property type="evidence" value="ECO:0007669"/>
    <property type="project" value="UniProtKB-ARBA"/>
</dbReference>
<evidence type="ECO:0000256" key="1">
    <source>
        <dbReference type="ARBA" id="ARBA00006471"/>
    </source>
</evidence>
<evidence type="ECO:0000256" key="5">
    <source>
        <dbReference type="ARBA" id="ARBA00023274"/>
    </source>
</evidence>
<dbReference type="NCBIfam" id="NF001109">
    <property type="entry name" value="PRK00136.1"/>
    <property type="match status" value="1"/>
</dbReference>
<dbReference type="GO" id="GO:0006412">
    <property type="term" value="P:translation"/>
    <property type="evidence" value="ECO:0007669"/>
    <property type="project" value="InterPro"/>
</dbReference>
<reference evidence="6" key="1">
    <citation type="submission" date="2018-06" db="EMBL/GenBank/DDBJ databases">
        <authorList>
            <person name="Zhirakovskaya E."/>
        </authorList>
    </citation>
    <scope>NUCLEOTIDE SEQUENCE</scope>
</reference>
<dbReference type="PANTHER" id="PTHR11758">
    <property type="entry name" value="40S RIBOSOMAL PROTEIN S15A"/>
    <property type="match status" value="1"/>
</dbReference>
<accession>A0A3B1CFZ3</accession>
<dbReference type="AlphaFoldDB" id="A0A3B1CFZ3"/>
<dbReference type="GO" id="GO:0003735">
    <property type="term" value="F:structural constituent of ribosome"/>
    <property type="evidence" value="ECO:0007669"/>
    <property type="project" value="InterPro"/>
</dbReference>
<dbReference type="GO" id="GO:1990904">
    <property type="term" value="C:ribonucleoprotein complex"/>
    <property type="evidence" value="ECO:0007669"/>
    <property type="project" value="UniProtKB-KW"/>
</dbReference>
<comment type="similarity">
    <text evidence="1">Belongs to the universal ribosomal protein uS8 family.</text>
</comment>
<dbReference type="GO" id="GO:0019843">
    <property type="term" value="F:rRNA binding"/>
    <property type="evidence" value="ECO:0007669"/>
    <property type="project" value="UniProtKB-KW"/>
</dbReference>
<dbReference type="FunFam" id="3.30.1370.30:FF:000002">
    <property type="entry name" value="30S ribosomal protein S8"/>
    <property type="match status" value="1"/>
</dbReference>
<name>A0A3B1CFZ3_9ZZZZ</name>
<proteinExistence type="inferred from homology"/>
<dbReference type="Pfam" id="PF00410">
    <property type="entry name" value="Ribosomal_S8"/>
    <property type="match status" value="1"/>
</dbReference>
<evidence type="ECO:0000256" key="3">
    <source>
        <dbReference type="ARBA" id="ARBA00022884"/>
    </source>
</evidence>
<dbReference type="HAMAP" id="MF_01302_B">
    <property type="entry name" value="Ribosomal_uS8_B"/>
    <property type="match status" value="1"/>
</dbReference>
<dbReference type="SUPFAM" id="SSF56047">
    <property type="entry name" value="Ribosomal protein S8"/>
    <property type="match status" value="1"/>
</dbReference>
<evidence type="ECO:0000256" key="2">
    <source>
        <dbReference type="ARBA" id="ARBA00022730"/>
    </source>
</evidence>
<dbReference type="GO" id="GO:0005840">
    <property type="term" value="C:ribosome"/>
    <property type="evidence" value="ECO:0007669"/>
    <property type="project" value="UniProtKB-KW"/>
</dbReference>